<feature type="chain" id="PRO_5015166571" description="ABC transporter substrate-binding protein" evidence="1">
    <location>
        <begin position="29"/>
        <end position="450"/>
    </location>
</feature>
<dbReference type="Proteomes" id="UP000243451">
    <property type="component" value="Unassembled WGS sequence"/>
</dbReference>
<organism evidence="2 3">
    <name type="scientific">Halopseudomonas oceani</name>
    <dbReference type="NCBI Taxonomy" id="1708783"/>
    <lineage>
        <taxon>Bacteria</taxon>
        <taxon>Pseudomonadati</taxon>
        <taxon>Pseudomonadota</taxon>
        <taxon>Gammaproteobacteria</taxon>
        <taxon>Pseudomonadales</taxon>
        <taxon>Pseudomonadaceae</taxon>
        <taxon>Halopseudomonas</taxon>
    </lineage>
</organism>
<evidence type="ECO:0000313" key="2">
    <source>
        <dbReference type="EMBL" id="POB03713.1"/>
    </source>
</evidence>
<evidence type="ECO:0000256" key="1">
    <source>
        <dbReference type="SAM" id="SignalP"/>
    </source>
</evidence>
<dbReference type="Gene3D" id="2.60.120.380">
    <property type="match status" value="1"/>
</dbReference>
<sequence>MLFIKNLPFPLTRGAVALGMAVTLAGCAATQGTAVFDAEGKARLQGEITSTSPVNFSDGSHHQVFSVKLKQGDLVRVQQGGALDGAVLTLVDERNQLVSGPNHGTLHLTPDADGTYRLGVSGSGPSTFGPFQLALEKVSARNGGALELDDSVFGLLTRGNQANDYTLTVAEAGLYEITMTSDDMDTVLKLSGGSVSAEDDDGGGGTNSRLTVQLDPGSYQVTATALDDPAEGAYDLSVTSRPLPEGVELVNGGPIELGSSITGLADSSPKVYSFDVSERSLVRVVMSSAVVDSYLSLQGPGVDVSDDDGAGSNLDAAITTLVAPGSYRVSASTVDGSAGLFTLTTSTQAVNGNGSSLRPGEAVSGVLSGASVEKTLVVREAGHYKVELYSSDFDAMLKLTGNGVELEDDDGAGGTNSRISTYLEAGRYTLAASSYDNNGRGSFVISAERE</sequence>
<keyword evidence="1" id="KW-0732">Signal</keyword>
<evidence type="ECO:0000313" key="3">
    <source>
        <dbReference type="Proteomes" id="UP000243451"/>
    </source>
</evidence>
<reference evidence="2 3" key="1">
    <citation type="submission" date="2018-01" db="EMBL/GenBank/DDBJ databases">
        <title>Draft genome of the type strain Pseudomonas oceani DSM 100277 isolated from the deep water in Okinawa trough, northwestern Pacific Ocean.</title>
        <authorList>
            <person name="Gomila M."/>
            <person name="Mulet M."/>
            <person name="Garcia-Valdes E."/>
            <person name="Lalucat J."/>
        </authorList>
    </citation>
    <scope>NUCLEOTIDE SEQUENCE [LARGE SCALE GENOMIC DNA]</scope>
    <source>
        <strain evidence="2 3">DSM 100277</strain>
    </source>
</reference>
<name>A0A2P4EVU6_9GAMM</name>
<proteinExistence type="predicted"/>
<accession>A0A2P4EVU6</accession>
<dbReference type="RefSeq" id="WP_104738034.1">
    <property type="nucleotide sequence ID" value="NZ_BMHR01000007.1"/>
</dbReference>
<dbReference type="EMBL" id="PPSK01000006">
    <property type="protein sequence ID" value="POB03713.1"/>
    <property type="molecule type" value="Genomic_DNA"/>
</dbReference>
<gene>
    <name evidence="2" type="ORF">C1949_08385</name>
</gene>
<keyword evidence="3" id="KW-1185">Reference proteome</keyword>
<dbReference type="OrthoDB" id="8893233at2"/>
<protein>
    <recommendedName>
        <fullName evidence="4">ABC transporter substrate-binding protein</fullName>
    </recommendedName>
</protein>
<comment type="caution">
    <text evidence="2">The sequence shown here is derived from an EMBL/GenBank/DDBJ whole genome shotgun (WGS) entry which is preliminary data.</text>
</comment>
<evidence type="ECO:0008006" key="4">
    <source>
        <dbReference type="Google" id="ProtNLM"/>
    </source>
</evidence>
<dbReference type="PROSITE" id="PS51257">
    <property type="entry name" value="PROKAR_LIPOPROTEIN"/>
    <property type="match status" value="1"/>
</dbReference>
<feature type="signal peptide" evidence="1">
    <location>
        <begin position="1"/>
        <end position="28"/>
    </location>
</feature>
<dbReference type="AlphaFoldDB" id="A0A2P4EVU6"/>